<comment type="caution">
    <text evidence="3">The sequence shown here is derived from an EMBL/GenBank/DDBJ whole genome shotgun (WGS) entry which is preliminary data.</text>
</comment>
<accession>A0A6I1MK98</accession>
<dbReference type="AlphaFoldDB" id="A0A6I1MK98"/>
<name>A0A6I1MK98_9CLOT</name>
<proteinExistence type="predicted"/>
<evidence type="ECO:0008006" key="5">
    <source>
        <dbReference type="Google" id="ProtNLM"/>
    </source>
</evidence>
<keyword evidence="2" id="KW-1133">Transmembrane helix</keyword>
<feature type="compositionally biased region" description="Basic and acidic residues" evidence="1">
    <location>
        <begin position="158"/>
        <end position="178"/>
    </location>
</feature>
<reference evidence="3 4" key="1">
    <citation type="submission" date="2019-10" db="EMBL/GenBank/DDBJ databases">
        <title>The Genome Sequence of Clostridium tarantellae Isolated from Fish Brain.</title>
        <authorList>
            <person name="Bano L."/>
            <person name="Kiel M."/>
            <person name="Sales G."/>
            <person name="Doxey A.C."/>
            <person name="Mansfield M.J."/>
            <person name="Schiavone M."/>
            <person name="Rossetto O."/>
            <person name="Pirazzini M."/>
            <person name="Dobrindt U."/>
            <person name="Montecucco C."/>
        </authorList>
    </citation>
    <scope>NUCLEOTIDE SEQUENCE [LARGE SCALE GENOMIC DNA]</scope>
    <source>
        <strain evidence="3 4">DSM 3997</strain>
    </source>
</reference>
<gene>
    <name evidence="3" type="ORF">GBZ86_06380</name>
</gene>
<keyword evidence="2" id="KW-0472">Membrane</keyword>
<keyword evidence="2" id="KW-0812">Transmembrane</keyword>
<evidence type="ECO:0000256" key="1">
    <source>
        <dbReference type="SAM" id="MobiDB-lite"/>
    </source>
</evidence>
<dbReference type="RefSeq" id="WP_152888853.1">
    <property type="nucleotide sequence ID" value="NZ_WHJC01000063.1"/>
</dbReference>
<feature type="compositionally biased region" description="Polar residues" evidence="1">
    <location>
        <begin position="179"/>
        <end position="196"/>
    </location>
</feature>
<evidence type="ECO:0000313" key="4">
    <source>
        <dbReference type="Proteomes" id="UP000430345"/>
    </source>
</evidence>
<protein>
    <recommendedName>
        <fullName evidence="5">Tetratricopeptide repeat protein</fullName>
    </recommendedName>
</protein>
<sequence>MKRKKLGIIISVLIIGVAIAGVFSYKHIRKEKEYNVLLAKADASLKENNFKEAKSLYEDSLKLKNNYKIIDKISLINSAEESLNKVDSIDALIQENKFDEATDILKSLNNSSEYVINKIKSKKEEVLKLKEEFLEKQKKIQEEKEAEQKRVEEAKRKAEEEQREKEKREQQIKVEQAKNFKNGNGKLNSSSKTSNDCNEKLDIRKNIVNRIDNNSYISPEEALNIAAKDYFKKNSKINMKEPLFSIVMVDGSYYIDVELNNKILEYEMSPTDGQFGRVKEVKQKSFY</sequence>
<dbReference type="InterPro" id="IPR011990">
    <property type="entry name" value="TPR-like_helical_dom_sf"/>
</dbReference>
<dbReference type="EMBL" id="WHJC01000063">
    <property type="protein sequence ID" value="MPQ43384.1"/>
    <property type="molecule type" value="Genomic_DNA"/>
</dbReference>
<dbReference type="Proteomes" id="UP000430345">
    <property type="component" value="Unassembled WGS sequence"/>
</dbReference>
<feature type="region of interest" description="Disordered" evidence="1">
    <location>
        <begin position="158"/>
        <end position="197"/>
    </location>
</feature>
<organism evidence="3 4">
    <name type="scientific">Clostridium tarantellae</name>
    <dbReference type="NCBI Taxonomy" id="39493"/>
    <lineage>
        <taxon>Bacteria</taxon>
        <taxon>Bacillati</taxon>
        <taxon>Bacillota</taxon>
        <taxon>Clostridia</taxon>
        <taxon>Eubacteriales</taxon>
        <taxon>Clostridiaceae</taxon>
        <taxon>Clostridium</taxon>
    </lineage>
</organism>
<evidence type="ECO:0000313" key="3">
    <source>
        <dbReference type="EMBL" id="MPQ43384.1"/>
    </source>
</evidence>
<keyword evidence="4" id="KW-1185">Reference proteome</keyword>
<evidence type="ECO:0000256" key="2">
    <source>
        <dbReference type="SAM" id="Phobius"/>
    </source>
</evidence>
<dbReference type="Gene3D" id="1.25.40.10">
    <property type="entry name" value="Tetratricopeptide repeat domain"/>
    <property type="match status" value="1"/>
</dbReference>
<feature type="transmembrane region" description="Helical" evidence="2">
    <location>
        <begin position="6"/>
        <end position="25"/>
    </location>
</feature>